<feature type="compositionally biased region" description="Low complexity" evidence="3">
    <location>
        <begin position="233"/>
        <end position="257"/>
    </location>
</feature>
<dbReference type="PANTHER" id="PTHR31301">
    <property type="entry name" value="LOB DOMAIN-CONTAINING PROTEIN 4-RELATED"/>
    <property type="match status" value="1"/>
</dbReference>
<dbReference type="Proteomes" id="UP000825729">
    <property type="component" value="Unassembled WGS sequence"/>
</dbReference>
<sequence>MTVKGGTSQACAACKYQRRKCSSDCALAKYFPADQPKLFQNAHKLFGVSNILKILKTVDPTQKGEAMKSIIAQANIRDKSPVHGCLGFIVHLQNQVQQAEQELEFVNTQLAIFRSQQHHIHQQYHIKTEQIVHHHHHHHHRDNNNNNNISPPSSQLQLGTPMSNPNINNTNINPSLSLFQYQQQQSSFNNNNMATTSSSNGCNNDNNNNTTSVVVGGLWGTNCHNIYEHGLHHSQQQQQQQHLLLASSHDQSHLASHNSQAASGGAPQDQYDEISPFFDTIEDRQSYIDSKEAYDSSSESSLKDSIQSAEHVGENELKSAAACFTLTSVN</sequence>
<dbReference type="Pfam" id="PF03195">
    <property type="entry name" value="LOB"/>
    <property type="match status" value="1"/>
</dbReference>
<feature type="region of interest" description="Disordered" evidence="3">
    <location>
        <begin position="231"/>
        <end position="272"/>
    </location>
</feature>
<feature type="coiled-coil region" evidence="2">
    <location>
        <begin position="89"/>
        <end position="116"/>
    </location>
</feature>
<dbReference type="AlphaFoldDB" id="A0AAV7EP46"/>
<comment type="similarity">
    <text evidence="1">Belongs to the LOB domain-containing protein family.</text>
</comment>
<evidence type="ECO:0000256" key="2">
    <source>
        <dbReference type="SAM" id="Coils"/>
    </source>
</evidence>
<feature type="domain" description="LOB" evidence="4">
    <location>
        <begin position="9"/>
        <end position="110"/>
    </location>
</feature>
<evidence type="ECO:0000256" key="1">
    <source>
        <dbReference type="ARBA" id="ARBA00005474"/>
    </source>
</evidence>
<evidence type="ECO:0000313" key="6">
    <source>
        <dbReference type="Proteomes" id="UP000825729"/>
    </source>
</evidence>
<reference evidence="5 6" key="1">
    <citation type="submission" date="2021-07" db="EMBL/GenBank/DDBJ databases">
        <title>The Aristolochia fimbriata genome: insights into angiosperm evolution, floral development and chemical biosynthesis.</title>
        <authorList>
            <person name="Jiao Y."/>
        </authorList>
    </citation>
    <scope>NUCLEOTIDE SEQUENCE [LARGE SCALE GENOMIC DNA]</scope>
    <source>
        <strain evidence="5">IBCAS-2021</strain>
        <tissue evidence="5">Leaf</tissue>
    </source>
</reference>
<dbReference type="PROSITE" id="PS50891">
    <property type="entry name" value="LOB"/>
    <property type="match status" value="1"/>
</dbReference>
<accession>A0AAV7EP46</accession>
<proteinExistence type="inferred from homology"/>
<gene>
    <name evidence="5" type="ORF">H6P81_010344</name>
</gene>
<protein>
    <recommendedName>
        <fullName evidence="4">LOB domain-containing protein</fullName>
    </recommendedName>
</protein>
<feature type="region of interest" description="Disordered" evidence="3">
    <location>
        <begin position="189"/>
        <end position="208"/>
    </location>
</feature>
<evidence type="ECO:0000259" key="4">
    <source>
        <dbReference type="PROSITE" id="PS50891"/>
    </source>
</evidence>
<keyword evidence="2" id="KW-0175">Coiled coil</keyword>
<evidence type="ECO:0000256" key="3">
    <source>
        <dbReference type="SAM" id="MobiDB-lite"/>
    </source>
</evidence>
<keyword evidence="6" id="KW-1185">Reference proteome</keyword>
<dbReference type="EMBL" id="JAINDJ010000004">
    <property type="protein sequence ID" value="KAG9450379.1"/>
    <property type="molecule type" value="Genomic_DNA"/>
</dbReference>
<feature type="compositionally biased region" description="Polar residues" evidence="3">
    <location>
        <begin position="149"/>
        <end position="158"/>
    </location>
</feature>
<dbReference type="InterPro" id="IPR004883">
    <property type="entry name" value="LOB"/>
</dbReference>
<organism evidence="5 6">
    <name type="scientific">Aristolochia fimbriata</name>
    <name type="common">White veined hardy Dutchman's pipe vine</name>
    <dbReference type="NCBI Taxonomy" id="158543"/>
    <lineage>
        <taxon>Eukaryota</taxon>
        <taxon>Viridiplantae</taxon>
        <taxon>Streptophyta</taxon>
        <taxon>Embryophyta</taxon>
        <taxon>Tracheophyta</taxon>
        <taxon>Spermatophyta</taxon>
        <taxon>Magnoliopsida</taxon>
        <taxon>Magnoliidae</taxon>
        <taxon>Piperales</taxon>
        <taxon>Aristolochiaceae</taxon>
        <taxon>Aristolochia</taxon>
    </lineage>
</organism>
<name>A0AAV7EP46_ARIFI</name>
<feature type="region of interest" description="Disordered" evidence="3">
    <location>
        <begin position="131"/>
        <end position="163"/>
    </location>
</feature>
<comment type="caution">
    <text evidence="5">The sequence shown here is derived from an EMBL/GenBank/DDBJ whole genome shotgun (WGS) entry which is preliminary data.</text>
</comment>
<dbReference type="PANTHER" id="PTHR31301:SF21">
    <property type="entry name" value="LOB DOMAIN-CONTAINING PROTEIN 27-RELATED"/>
    <property type="match status" value="1"/>
</dbReference>
<evidence type="ECO:0000313" key="5">
    <source>
        <dbReference type="EMBL" id="KAG9450379.1"/>
    </source>
</evidence>